<evidence type="ECO:0000259" key="11">
    <source>
        <dbReference type="PROSITE" id="PS51755"/>
    </source>
</evidence>
<keyword evidence="7" id="KW-0804">Transcription</keyword>
<dbReference type="CDD" id="cd00383">
    <property type="entry name" value="trans_reg_C"/>
    <property type="match status" value="1"/>
</dbReference>
<dbReference type="Gene3D" id="6.10.250.690">
    <property type="match status" value="1"/>
</dbReference>
<dbReference type="Pfam" id="PF00486">
    <property type="entry name" value="Trans_reg_C"/>
    <property type="match status" value="1"/>
</dbReference>
<evidence type="ECO:0000256" key="7">
    <source>
        <dbReference type="ARBA" id="ARBA00023163"/>
    </source>
</evidence>
<feature type="domain" description="Response regulatory" evidence="10">
    <location>
        <begin position="35"/>
        <end position="149"/>
    </location>
</feature>
<evidence type="ECO:0000256" key="5">
    <source>
        <dbReference type="ARBA" id="ARBA00023015"/>
    </source>
</evidence>
<dbReference type="GO" id="GO:0000976">
    <property type="term" value="F:transcription cis-regulatory region binding"/>
    <property type="evidence" value="ECO:0007669"/>
    <property type="project" value="TreeGrafter"/>
</dbReference>
<dbReference type="InterPro" id="IPR039420">
    <property type="entry name" value="WalR-like"/>
</dbReference>
<keyword evidence="2" id="KW-0963">Cytoplasm</keyword>
<dbReference type="GO" id="GO:0006355">
    <property type="term" value="P:regulation of DNA-templated transcription"/>
    <property type="evidence" value="ECO:0007669"/>
    <property type="project" value="InterPro"/>
</dbReference>
<dbReference type="InterPro" id="IPR036388">
    <property type="entry name" value="WH-like_DNA-bd_sf"/>
</dbReference>
<evidence type="ECO:0000256" key="6">
    <source>
        <dbReference type="ARBA" id="ARBA00023125"/>
    </source>
</evidence>
<dbReference type="InterPro" id="IPR011006">
    <property type="entry name" value="CheY-like_superfamily"/>
</dbReference>
<dbReference type="GO" id="GO:0032993">
    <property type="term" value="C:protein-DNA complex"/>
    <property type="evidence" value="ECO:0007669"/>
    <property type="project" value="TreeGrafter"/>
</dbReference>
<keyword evidence="13" id="KW-1185">Reference proteome</keyword>
<dbReference type="InterPro" id="IPR001867">
    <property type="entry name" value="OmpR/PhoB-type_DNA-bd"/>
</dbReference>
<feature type="DNA-binding region" description="OmpR/PhoB-type" evidence="9">
    <location>
        <begin position="165"/>
        <end position="264"/>
    </location>
</feature>
<dbReference type="STRING" id="43775.SAMN04489760_1187"/>
<reference evidence="12 13" key="1">
    <citation type="submission" date="2016-10" db="EMBL/GenBank/DDBJ databases">
        <authorList>
            <person name="de Groot N.N."/>
        </authorList>
    </citation>
    <scope>NUCLEOTIDE SEQUENCE [LARGE SCALE GENOMIC DNA]</scope>
    <source>
        <strain evidence="12 13">DSM 8423</strain>
    </source>
</reference>
<keyword evidence="5" id="KW-0805">Transcription regulation</keyword>
<keyword evidence="3 8" id="KW-0597">Phosphoprotein</keyword>
<dbReference type="EMBL" id="FOBS01000018">
    <property type="protein sequence ID" value="SEM49175.1"/>
    <property type="molecule type" value="Genomic_DNA"/>
</dbReference>
<evidence type="ECO:0000313" key="13">
    <source>
        <dbReference type="Proteomes" id="UP000198744"/>
    </source>
</evidence>
<protein>
    <submittedName>
        <fullName evidence="12">Two component transcriptional regulator, winged helix family</fullName>
    </submittedName>
</protein>
<feature type="modified residue" description="4-aspartylphosphate" evidence="8">
    <location>
        <position position="84"/>
    </location>
</feature>
<evidence type="ECO:0000256" key="8">
    <source>
        <dbReference type="PROSITE-ProRule" id="PRU00169"/>
    </source>
</evidence>
<dbReference type="SUPFAM" id="SSF52172">
    <property type="entry name" value="CheY-like"/>
    <property type="match status" value="1"/>
</dbReference>
<gene>
    <name evidence="12" type="ORF">SAMN04489760_1187</name>
</gene>
<organism evidence="12 13">
    <name type="scientific">Syntrophus gentianae</name>
    <dbReference type="NCBI Taxonomy" id="43775"/>
    <lineage>
        <taxon>Bacteria</taxon>
        <taxon>Pseudomonadati</taxon>
        <taxon>Thermodesulfobacteriota</taxon>
        <taxon>Syntrophia</taxon>
        <taxon>Syntrophales</taxon>
        <taxon>Syntrophaceae</taxon>
        <taxon>Syntrophus</taxon>
    </lineage>
</organism>
<dbReference type="PANTHER" id="PTHR48111:SF39">
    <property type="entry name" value="TRANSCRIPTIONAL REGULATORY PROTEIN CPXR"/>
    <property type="match status" value="1"/>
</dbReference>
<feature type="domain" description="OmpR/PhoB-type" evidence="11">
    <location>
        <begin position="165"/>
        <end position="264"/>
    </location>
</feature>
<dbReference type="FunFam" id="3.40.50.2300:FF:000001">
    <property type="entry name" value="DNA-binding response regulator PhoB"/>
    <property type="match status" value="1"/>
</dbReference>
<evidence type="ECO:0000313" key="12">
    <source>
        <dbReference type="EMBL" id="SEM49175.1"/>
    </source>
</evidence>
<evidence type="ECO:0000256" key="2">
    <source>
        <dbReference type="ARBA" id="ARBA00022490"/>
    </source>
</evidence>
<dbReference type="Gene3D" id="1.10.10.10">
    <property type="entry name" value="Winged helix-like DNA-binding domain superfamily/Winged helix DNA-binding domain"/>
    <property type="match status" value="1"/>
</dbReference>
<evidence type="ECO:0000259" key="10">
    <source>
        <dbReference type="PROSITE" id="PS50110"/>
    </source>
</evidence>
<dbReference type="SMART" id="SM00862">
    <property type="entry name" value="Trans_reg_C"/>
    <property type="match status" value="1"/>
</dbReference>
<dbReference type="CDD" id="cd17623">
    <property type="entry name" value="REC_OmpR_CpxR"/>
    <property type="match status" value="1"/>
</dbReference>
<dbReference type="Proteomes" id="UP000198744">
    <property type="component" value="Unassembled WGS sequence"/>
</dbReference>
<evidence type="ECO:0000256" key="9">
    <source>
        <dbReference type="PROSITE-ProRule" id="PRU01091"/>
    </source>
</evidence>
<dbReference type="AlphaFoldDB" id="A0A1H7YT89"/>
<dbReference type="GO" id="GO:0005829">
    <property type="term" value="C:cytosol"/>
    <property type="evidence" value="ECO:0007669"/>
    <property type="project" value="TreeGrafter"/>
</dbReference>
<dbReference type="InterPro" id="IPR058124">
    <property type="entry name" value="CpxR-like_REC"/>
</dbReference>
<accession>A0A1H7YT89</accession>
<dbReference type="InterPro" id="IPR001789">
    <property type="entry name" value="Sig_transdc_resp-reg_receiver"/>
</dbReference>
<evidence type="ECO:0000256" key="3">
    <source>
        <dbReference type="ARBA" id="ARBA00022553"/>
    </source>
</evidence>
<dbReference type="Gene3D" id="3.40.50.2300">
    <property type="match status" value="1"/>
</dbReference>
<dbReference type="SMART" id="SM00448">
    <property type="entry name" value="REC"/>
    <property type="match status" value="1"/>
</dbReference>
<sequence length="269" mass="29673">MHPLGLMDAGKKLQLAKKAGNNFLEGKVMAHTEEHVLVIDDDRDLCELLTEYLSSEGFQVEVVYDGEKGIEKALAGSYGLIVLDVMLPGGLDGFEILRRLRVRIGTPVLMLTARGDDVDRIVGLELGADDYLPKPFNPRELVARMRAILRRVHGEAGQISTSTVAVRHRVGDVELEVGTRRVLCGGKDIELTAVEFELLEKLLYRAGYVVMREELTRSVLGRPLGPYDRSIDVHVSNLRKKLGRGGAGSERIKAVRGSGYIYLLPRVSG</sequence>
<dbReference type="SUPFAM" id="SSF46894">
    <property type="entry name" value="C-terminal effector domain of the bipartite response regulators"/>
    <property type="match status" value="1"/>
</dbReference>
<keyword evidence="4" id="KW-0902">Two-component regulatory system</keyword>
<dbReference type="PROSITE" id="PS50110">
    <property type="entry name" value="RESPONSE_REGULATORY"/>
    <property type="match status" value="1"/>
</dbReference>
<comment type="subcellular location">
    <subcellularLocation>
        <location evidence="1">Cytoplasm</location>
    </subcellularLocation>
</comment>
<evidence type="ECO:0000256" key="1">
    <source>
        <dbReference type="ARBA" id="ARBA00004496"/>
    </source>
</evidence>
<name>A0A1H7YT89_9BACT</name>
<dbReference type="PANTHER" id="PTHR48111">
    <property type="entry name" value="REGULATOR OF RPOS"/>
    <property type="match status" value="1"/>
</dbReference>
<dbReference type="Pfam" id="PF00072">
    <property type="entry name" value="Response_reg"/>
    <property type="match status" value="1"/>
</dbReference>
<proteinExistence type="predicted"/>
<dbReference type="InterPro" id="IPR016032">
    <property type="entry name" value="Sig_transdc_resp-reg_C-effctor"/>
</dbReference>
<dbReference type="GO" id="GO:0000156">
    <property type="term" value="F:phosphorelay response regulator activity"/>
    <property type="evidence" value="ECO:0007669"/>
    <property type="project" value="TreeGrafter"/>
</dbReference>
<evidence type="ECO:0000256" key="4">
    <source>
        <dbReference type="ARBA" id="ARBA00023012"/>
    </source>
</evidence>
<keyword evidence="6 9" id="KW-0238">DNA-binding</keyword>
<dbReference type="PROSITE" id="PS51755">
    <property type="entry name" value="OMPR_PHOB"/>
    <property type="match status" value="1"/>
</dbReference>